<accession>A0A132MT10</accession>
<gene>
    <name evidence="2" type="ORF">LI90_2009</name>
</gene>
<reference evidence="3" key="1">
    <citation type="submission" date="2015-04" db="EMBL/GenBank/DDBJ databases">
        <title>Physiological reanalysis, assessment of diazotrophy, and genome sequences of multiple isolates of Streptomyces thermoautotrophicus.</title>
        <authorList>
            <person name="MacKellar D.C."/>
            <person name="Lieber L."/>
            <person name="Norman J."/>
            <person name="Bolger A."/>
            <person name="Tobin C."/>
            <person name="Murray J.W."/>
            <person name="Chang R."/>
            <person name="Ford T."/>
            <person name="Nguyen P.Q."/>
            <person name="Woodward J."/>
            <person name="Permingeat H."/>
            <person name="Joshi N.S."/>
            <person name="Silver P.A."/>
            <person name="Usadel B."/>
            <person name="Rutherford A.W."/>
            <person name="Friesen M."/>
            <person name="Prell J."/>
        </authorList>
    </citation>
    <scope>NUCLEOTIDE SEQUENCE [LARGE SCALE GENOMIC DNA]</scope>
    <source>
        <strain evidence="3">H1</strain>
    </source>
</reference>
<evidence type="ECO:0000256" key="1">
    <source>
        <dbReference type="SAM" id="Phobius"/>
    </source>
</evidence>
<dbReference type="PATRIC" id="fig|1469144.10.peg.2178"/>
<dbReference type="EMBL" id="LAXD01000001">
    <property type="protein sequence ID" value="KWX00981.1"/>
    <property type="molecule type" value="Genomic_DNA"/>
</dbReference>
<feature type="transmembrane region" description="Helical" evidence="1">
    <location>
        <begin position="20"/>
        <end position="39"/>
    </location>
</feature>
<evidence type="ECO:0000313" key="2">
    <source>
        <dbReference type="EMBL" id="KWX00981.1"/>
    </source>
</evidence>
<dbReference type="STRING" id="1469144.LI90_2009"/>
<proteinExistence type="predicted"/>
<keyword evidence="1" id="KW-1133">Transmembrane helix</keyword>
<dbReference type="AlphaFoldDB" id="A0A132MT10"/>
<keyword evidence="1" id="KW-0812">Transmembrane</keyword>
<keyword evidence="3" id="KW-1185">Reference proteome</keyword>
<keyword evidence="1" id="KW-0472">Membrane</keyword>
<protein>
    <submittedName>
        <fullName evidence="2">Uncharacterized protein</fullName>
    </submittedName>
</protein>
<organism evidence="2 3">
    <name type="scientific">Carbonactinospora thermoautotrophica</name>
    <dbReference type="NCBI Taxonomy" id="1469144"/>
    <lineage>
        <taxon>Bacteria</taxon>
        <taxon>Bacillati</taxon>
        <taxon>Actinomycetota</taxon>
        <taxon>Actinomycetes</taxon>
        <taxon>Kitasatosporales</taxon>
        <taxon>Carbonactinosporaceae</taxon>
        <taxon>Carbonactinospora</taxon>
    </lineage>
</organism>
<evidence type="ECO:0000313" key="3">
    <source>
        <dbReference type="Proteomes" id="UP000070188"/>
    </source>
</evidence>
<dbReference type="Proteomes" id="UP000070188">
    <property type="component" value="Unassembled WGS sequence"/>
</dbReference>
<dbReference type="RefSeq" id="WP_066887016.1">
    <property type="nucleotide sequence ID" value="NZ_LAXD01000001.1"/>
</dbReference>
<name>A0A132MT10_9ACTN</name>
<sequence length="75" mass="7907">MDQIFLAHGGGGGPSDVLAGIGPVLIGVVLLGYLVLLLASDRNRGRRELDDTPTAARQMFDGTYQWAGIPPESRG</sequence>
<comment type="caution">
    <text evidence="2">The sequence shown here is derived from an EMBL/GenBank/DDBJ whole genome shotgun (WGS) entry which is preliminary data.</text>
</comment>